<dbReference type="InterPro" id="IPR011251">
    <property type="entry name" value="Luciferase-like_dom"/>
</dbReference>
<dbReference type="PANTHER" id="PTHR30011">
    <property type="entry name" value="ALKANESULFONATE MONOOXYGENASE-RELATED"/>
    <property type="match status" value="1"/>
</dbReference>
<keyword evidence="2" id="KW-0288">FMN</keyword>
<feature type="region of interest" description="Disordered" evidence="6">
    <location>
        <begin position="465"/>
        <end position="485"/>
    </location>
</feature>
<feature type="domain" description="Luciferase-like" evidence="7">
    <location>
        <begin position="36"/>
        <end position="411"/>
    </location>
</feature>
<dbReference type="Gene3D" id="3.20.20.30">
    <property type="entry name" value="Luciferase-like domain"/>
    <property type="match status" value="1"/>
</dbReference>
<protein>
    <submittedName>
        <fullName evidence="8">NtaA/DmoA family FMN-dependent monooxygenase</fullName>
        <ecNumber evidence="8">1.14.-.-</ecNumber>
    </submittedName>
</protein>
<proteinExistence type="inferred from homology"/>
<evidence type="ECO:0000256" key="4">
    <source>
        <dbReference type="ARBA" id="ARBA00023033"/>
    </source>
</evidence>
<evidence type="ECO:0000313" key="9">
    <source>
        <dbReference type="Proteomes" id="UP000652763"/>
    </source>
</evidence>
<keyword evidence="9" id="KW-1185">Reference proteome</keyword>
<dbReference type="PIRSF" id="PIRSF000337">
    <property type="entry name" value="NTA_MOA"/>
    <property type="match status" value="1"/>
</dbReference>
<reference evidence="8 9" key="1">
    <citation type="submission" date="2020-08" db="EMBL/GenBank/DDBJ databases">
        <title>A Genomic Blueprint of the Chicken Gut Microbiome.</title>
        <authorList>
            <person name="Gilroy R."/>
            <person name="Ravi A."/>
            <person name="Getino M."/>
            <person name="Pursley I."/>
            <person name="Horton D.L."/>
            <person name="Alikhan N.-F."/>
            <person name="Baker D."/>
            <person name="Gharbi K."/>
            <person name="Hall N."/>
            <person name="Watson M."/>
            <person name="Adriaenssens E.M."/>
            <person name="Foster-Nyarko E."/>
            <person name="Jarju S."/>
            <person name="Secka A."/>
            <person name="Antonio M."/>
            <person name="Oren A."/>
            <person name="Chaudhuri R."/>
            <person name="La Ragione R.M."/>
            <person name="Hildebrand F."/>
            <person name="Pallen M.J."/>
        </authorList>
    </citation>
    <scope>NUCLEOTIDE SEQUENCE [LARGE SCALE GENOMIC DNA]</scope>
    <source>
        <strain evidence="8 9">Sa2BUA2</strain>
    </source>
</reference>
<dbReference type="EC" id="1.14.-.-" evidence="8"/>
<evidence type="ECO:0000256" key="6">
    <source>
        <dbReference type="SAM" id="MobiDB-lite"/>
    </source>
</evidence>
<organism evidence="8 9">
    <name type="scientific">Arthrobacter pullicola</name>
    <dbReference type="NCBI Taxonomy" id="2762224"/>
    <lineage>
        <taxon>Bacteria</taxon>
        <taxon>Bacillati</taxon>
        <taxon>Actinomycetota</taxon>
        <taxon>Actinomycetes</taxon>
        <taxon>Micrococcales</taxon>
        <taxon>Micrococcaceae</taxon>
        <taxon>Arthrobacter</taxon>
    </lineage>
</organism>
<comment type="caution">
    <text evidence="8">The sequence shown here is derived from an EMBL/GenBank/DDBJ whole genome shotgun (WGS) entry which is preliminary data.</text>
</comment>
<gene>
    <name evidence="8" type="ORF">H9638_15460</name>
</gene>
<dbReference type="SUPFAM" id="SSF51679">
    <property type="entry name" value="Bacterial luciferase-like"/>
    <property type="match status" value="1"/>
</dbReference>
<dbReference type="Pfam" id="PF00296">
    <property type="entry name" value="Bac_luciferase"/>
    <property type="match status" value="1"/>
</dbReference>
<dbReference type="InterPro" id="IPR016215">
    <property type="entry name" value="NTA_MOA"/>
</dbReference>
<keyword evidence="1" id="KW-0285">Flavoprotein</keyword>
<evidence type="ECO:0000313" key="8">
    <source>
        <dbReference type="EMBL" id="MBD8045208.1"/>
    </source>
</evidence>
<dbReference type="GO" id="GO:0004497">
    <property type="term" value="F:monooxygenase activity"/>
    <property type="evidence" value="ECO:0007669"/>
    <property type="project" value="UniProtKB-KW"/>
</dbReference>
<dbReference type="InterPro" id="IPR051260">
    <property type="entry name" value="Diverse_substr_monoxygenases"/>
</dbReference>
<dbReference type="InterPro" id="IPR036661">
    <property type="entry name" value="Luciferase-like_sf"/>
</dbReference>
<dbReference type="NCBIfam" id="TIGR03860">
    <property type="entry name" value="FMN_nitrolo"/>
    <property type="match status" value="1"/>
</dbReference>
<dbReference type="PANTHER" id="PTHR30011:SF16">
    <property type="entry name" value="C2H2 FINGER DOMAIN TRANSCRIPTION FACTOR (EUROFUNG)-RELATED"/>
    <property type="match status" value="1"/>
</dbReference>
<dbReference type="RefSeq" id="WP_191748894.1">
    <property type="nucleotide sequence ID" value="NZ_JACSQC010000008.1"/>
</dbReference>
<accession>A0ABR8YLU2</accession>
<evidence type="ECO:0000256" key="5">
    <source>
        <dbReference type="ARBA" id="ARBA00033748"/>
    </source>
</evidence>
<comment type="similarity">
    <text evidence="5">Belongs to the NtaA/SnaA/DszA monooxygenase family.</text>
</comment>
<keyword evidence="3 8" id="KW-0560">Oxidoreductase</keyword>
<dbReference type="Proteomes" id="UP000652763">
    <property type="component" value="Unassembled WGS sequence"/>
</dbReference>
<evidence type="ECO:0000256" key="1">
    <source>
        <dbReference type="ARBA" id="ARBA00022630"/>
    </source>
</evidence>
<evidence type="ECO:0000256" key="2">
    <source>
        <dbReference type="ARBA" id="ARBA00022643"/>
    </source>
</evidence>
<keyword evidence="4 8" id="KW-0503">Monooxygenase</keyword>
<sequence length="485" mass="52048">METTTTDAAPGRAPIIIGAMFRAVGAYPSGWRYPGAHHDPHQDAEVIRATALEAEAAGLDYIFFGDWLATGPDLEFRDPYLAARIEPLSAVGFLAGVTSRIGLIATVNATYSDAYTLARISASVDRLSGGRLGLNIVTGAEPRAAANHGRDAHWGNDHRYDSAEELIDALRLLWDSWGDGALVADQESGVYLDPTKLHPAGFQGTHHPVAGPLNVLRPVQGHVPLVHAGTSARSRRLVHTRADLALLGLTNLTDAAAETDAVRREAAAQGRDPHEVKIITPVLPILGGTLEEAWAIHDFLVSLVPVSPGPHDGREGFPGTRSLAVLEGLIGFPLAAFDLDAEVSPEDAGAFSRGGHRLLQLVEQRSGRVPGTHRPVRWRDLLVNHLVPYNVVVGTPALVADYLQSWHEAGGVDGFNILTPYLGDQFERFTRGVIPELQARGLFRRSYSGATLRSHLGLTVPENVHEQKREQPAAVANPISAGTPV</sequence>
<evidence type="ECO:0000256" key="3">
    <source>
        <dbReference type="ARBA" id="ARBA00023002"/>
    </source>
</evidence>
<dbReference type="EMBL" id="JACSQC010000008">
    <property type="protein sequence ID" value="MBD8045208.1"/>
    <property type="molecule type" value="Genomic_DNA"/>
</dbReference>
<name>A0ABR8YLU2_9MICC</name>
<evidence type="ECO:0000259" key="7">
    <source>
        <dbReference type="Pfam" id="PF00296"/>
    </source>
</evidence>